<evidence type="ECO:0000313" key="2">
    <source>
        <dbReference type="EMBL" id="UUI75273.1"/>
    </source>
</evidence>
<feature type="compositionally biased region" description="Basic and acidic residues" evidence="1">
    <location>
        <begin position="119"/>
        <end position="143"/>
    </location>
</feature>
<feature type="region of interest" description="Disordered" evidence="1">
    <location>
        <begin position="118"/>
        <end position="143"/>
    </location>
</feature>
<organism evidence="2 3">
    <name type="scientific">Cellulomonas chengniuliangii</name>
    <dbReference type="NCBI Taxonomy" id="2968084"/>
    <lineage>
        <taxon>Bacteria</taxon>
        <taxon>Bacillati</taxon>
        <taxon>Actinomycetota</taxon>
        <taxon>Actinomycetes</taxon>
        <taxon>Micrococcales</taxon>
        <taxon>Cellulomonadaceae</taxon>
        <taxon>Cellulomonas</taxon>
    </lineage>
</organism>
<evidence type="ECO:0000313" key="3">
    <source>
        <dbReference type="Proteomes" id="UP001316189"/>
    </source>
</evidence>
<dbReference type="Proteomes" id="UP001316189">
    <property type="component" value="Chromosome"/>
</dbReference>
<name>A0ABY5L021_9CELL</name>
<evidence type="ECO:0000256" key="1">
    <source>
        <dbReference type="SAM" id="MobiDB-lite"/>
    </source>
</evidence>
<gene>
    <name evidence="2" type="ORF">NP064_16170</name>
</gene>
<reference evidence="2 3" key="1">
    <citation type="submission" date="2022-07" db="EMBL/GenBank/DDBJ databases">
        <title>Novel species in genus cellulomonas.</title>
        <authorList>
            <person name="Ye L."/>
        </authorList>
    </citation>
    <scope>NUCLEOTIDE SEQUENCE [LARGE SCALE GENOMIC DNA]</scope>
    <source>
        <strain evidence="3">zg-Y338</strain>
    </source>
</reference>
<accession>A0ABY5L021</accession>
<keyword evidence="3" id="KW-1185">Reference proteome</keyword>
<protein>
    <submittedName>
        <fullName evidence="2">Uncharacterized protein</fullName>
    </submittedName>
</protein>
<sequence>MIFRKKRESPPVPPEEDVDPRSLYRFLSADELMALDPADHEARERAYLEWIDEEYEREWGPFDPSKISREKGKFPVITRTVGRTLPDGTEVVFDPPIEPPTWDAELIYDYDGHGNLLPEDERPSVIRARERERAAKRPEGEDH</sequence>
<dbReference type="EMBL" id="CP101988">
    <property type="protein sequence ID" value="UUI75273.1"/>
    <property type="molecule type" value="Genomic_DNA"/>
</dbReference>
<dbReference type="RefSeq" id="WP_227568648.1">
    <property type="nucleotide sequence ID" value="NZ_CP101988.1"/>
</dbReference>
<proteinExistence type="predicted"/>